<evidence type="ECO:0000313" key="1">
    <source>
        <dbReference type="EMBL" id="GIY22517.1"/>
    </source>
</evidence>
<accession>A0AAV4RPX2</accession>
<dbReference type="AlphaFoldDB" id="A0AAV4RPX2"/>
<keyword evidence="2" id="KW-1185">Reference proteome</keyword>
<comment type="caution">
    <text evidence="1">The sequence shown here is derived from an EMBL/GenBank/DDBJ whole genome shotgun (WGS) entry which is preliminary data.</text>
</comment>
<reference evidence="1 2" key="1">
    <citation type="submission" date="2021-06" db="EMBL/GenBank/DDBJ databases">
        <title>Caerostris extrusa draft genome.</title>
        <authorList>
            <person name="Kono N."/>
            <person name="Arakawa K."/>
        </authorList>
    </citation>
    <scope>NUCLEOTIDE SEQUENCE [LARGE SCALE GENOMIC DNA]</scope>
</reference>
<gene>
    <name evidence="1" type="ORF">CEXT_289291</name>
</gene>
<organism evidence="1 2">
    <name type="scientific">Caerostris extrusa</name>
    <name type="common">Bark spider</name>
    <name type="synonym">Caerostris bankana</name>
    <dbReference type="NCBI Taxonomy" id="172846"/>
    <lineage>
        <taxon>Eukaryota</taxon>
        <taxon>Metazoa</taxon>
        <taxon>Ecdysozoa</taxon>
        <taxon>Arthropoda</taxon>
        <taxon>Chelicerata</taxon>
        <taxon>Arachnida</taxon>
        <taxon>Araneae</taxon>
        <taxon>Araneomorphae</taxon>
        <taxon>Entelegynae</taxon>
        <taxon>Araneoidea</taxon>
        <taxon>Araneidae</taxon>
        <taxon>Caerostris</taxon>
    </lineage>
</organism>
<dbReference type="Proteomes" id="UP001054945">
    <property type="component" value="Unassembled WGS sequence"/>
</dbReference>
<name>A0AAV4RPX2_CAEEX</name>
<sequence length="67" mass="7812">MAPKWPPHSKRTLRDQALNGICQQQTDLRSSVLTLLLIKERLDSVLLRQVITHHIKEDYTLPLECLH</sequence>
<evidence type="ECO:0000313" key="2">
    <source>
        <dbReference type="Proteomes" id="UP001054945"/>
    </source>
</evidence>
<dbReference type="EMBL" id="BPLR01008160">
    <property type="protein sequence ID" value="GIY22517.1"/>
    <property type="molecule type" value="Genomic_DNA"/>
</dbReference>
<proteinExistence type="predicted"/>
<protein>
    <submittedName>
        <fullName evidence="1">Uncharacterized protein</fullName>
    </submittedName>
</protein>